<dbReference type="EMBL" id="JAPDRQ010000294">
    <property type="protein sequence ID" value="KAJ9650958.1"/>
    <property type="molecule type" value="Genomic_DNA"/>
</dbReference>
<evidence type="ECO:0000313" key="2">
    <source>
        <dbReference type="Proteomes" id="UP001172386"/>
    </source>
</evidence>
<dbReference type="Proteomes" id="UP001172386">
    <property type="component" value="Unassembled WGS sequence"/>
</dbReference>
<comment type="caution">
    <text evidence="1">The sequence shown here is derived from an EMBL/GenBank/DDBJ whole genome shotgun (WGS) entry which is preliminary data.</text>
</comment>
<gene>
    <name evidence="1" type="ORF">H2198_009752</name>
</gene>
<accession>A0ACC2ZTT9</accession>
<name>A0ACC2ZTT9_9EURO</name>
<protein>
    <submittedName>
        <fullName evidence="1">Uncharacterized protein</fullName>
    </submittedName>
</protein>
<evidence type="ECO:0000313" key="1">
    <source>
        <dbReference type="EMBL" id="KAJ9650958.1"/>
    </source>
</evidence>
<organism evidence="1 2">
    <name type="scientific">Neophaeococcomyces mojaviensis</name>
    <dbReference type="NCBI Taxonomy" id="3383035"/>
    <lineage>
        <taxon>Eukaryota</taxon>
        <taxon>Fungi</taxon>
        <taxon>Dikarya</taxon>
        <taxon>Ascomycota</taxon>
        <taxon>Pezizomycotina</taxon>
        <taxon>Eurotiomycetes</taxon>
        <taxon>Chaetothyriomycetidae</taxon>
        <taxon>Chaetothyriales</taxon>
        <taxon>Chaetothyriales incertae sedis</taxon>
        <taxon>Neophaeococcomyces</taxon>
    </lineage>
</organism>
<reference evidence="1" key="1">
    <citation type="submission" date="2022-10" db="EMBL/GenBank/DDBJ databases">
        <title>Culturing micro-colonial fungi from biological soil crusts in the Mojave desert and describing Neophaeococcomyces mojavensis, and introducing the new genera and species Taxawa tesnikishii.</title>
        <authorList>
            <person name="Kurbessoian T."/>
            <person name="Stajich J.E."/>
        </authorList>
    </citation>
    <scope>NUCLEOTIDE SEQUENCE</scope>
    <source>
        <strain evidence="1">JES_112</strain>
    </source>
</reference>
<sequence length="320" mass="34801">MTVFNITLDCAVAPASTPSDAGVAGAGILLAFIITAALALLLSGYIILSELRSSTSSHAISRKLLSGLSDQQIVEGISIQAIGLVRINSMVPYHFFIIWMLSLLSTATNFAALLALVKDYKRDWVLRWLRQAAMFVNLSLTVVFGVFVLEVNMKNLSDTLPIGCVWDADHAKTEENAGSNHALSVAGTIAVISASAIVFVLGTWYLHLRKQLWGRFVRVLSLALLFAIAVAAAVRVVLISQAFGTPSVRLADQGETEWSFGQLLAMVLLVLPFVSALEIYRGELQVPICESQVEPDQMPLTGVNDGGKKRYTYQSNPWFK</sequence>
<keyword evidence="2" id="KW-1185">Reference proteome</keyword>
<proteinExistence type="predicted"/>